<evidence type="ECO:0000313" key="2">
    <source>
        <dbReference type="Proteomes" id="UP000826212"/>
    </source>
</evidence>
<dbReference type="Proteomes" id="UP000826212">
    <property type="component" value="Chromosome"/>
</dbReference>
<reference evidence="1" key="1">
    <citation type="submission" date="2021-08" db="EMBL/GenBank/DDBJ databases">
        <title>Novel anaerobic bacterium isolated from sea squirt in East Sea, Republic of Korea.</title>
        <authorList>
            <person name="Nguyen T.H."/>
            <person name="Li Z."/>
            <person name="Lee Y.-J."/>
            <person name="Ko J."/>
            <person name="Kim S.-G."/>
        </authorList>
    </citation>
    <scope>NUCLEOTIDE SEQUENCE</scope>
    <source>
        <strain evidence="1">KCTC 25031</strain>
    </source>
</reference>
<evidence type="ECO:0000313" key="1">
    <source>
        <dbReference type="EMBL" id="QZE14095.1"/>
    </source>
</evidence>
<name>A0AC61NES9_9BACT</name>
<sequence>MLHKEDSHGRSIIDMLWNTNSTEISEITTVNKKIELYGFVNVSLRHNMNLSCGVRTLVNFEENYVAYQTALNFDFSSKSSLIMSAGQYFNTLPSNFYHHDFTLQQSQQFAVDYNYTSYKTSLGIAFFMKQEKGGNYVHYNKEIDSQKVKGVELMYRQAIGDQWMFEIANTWIDSKMSIDQHSYVGDRDMDYFIKSSLQYKNSNGLSATLSFQSRQGALYTPIVSTRTFNQYKIPVYDNQYNNNRYNHYNRLDVMISKYIAYKNHSLVAFASVNNLLNNHNISSFYYDQDFDSKYNNYYTLRTFYLGFVWRWDYQK</sequence>
<organism evidence="1 2">
    <name type="scientific">Halosquirtibacter laminarini</name>
    <dbReference type="NCBI Taxonomy" id="3374600"/>
    <lineage>
        <taxon>Bacteria</taxon>
        <taxon>Pseudomonadati</taxon>
        <taxon>Bacteroidota</taxon>
        <taxon>Bacteroidia</taxon>
        <taxon>Marinilabiliales</taxon>
        <taxon>Prolixibacteraceae</taxon>
        <taxon>Halosquirtibacter</taxon>
    </lineage>
</organism>
<accession>A0AC61NES9</accession>
<protein>
    <submittedName>
        <fullName evidence="1">Uncharacterized protein</fullName>
    </submittedName>
</protein>
<proteinExistence type="predicted"/>
<gene>
    <name evidence="1" type="ORF">K4L44_16435</name>
</gene>
<dbReference type="EMBL" id="CP081303">
    <property type="protein sequence ID" value="QZE14095.1"/>
    <property type="molecule type" value="Genomic_DNA"/>
</dbReference>
<keyword evidence="2" id="KW-1185">Reference proteome</keyword>